<feature type="domain" description="Response regulatory" evidence="5">
    <location>
        <begin position="9"/>
        <end position="128"/>
    </location>
</feature>
<dbReference type="SMART" id="SM00448">
    <property type="entry name" value="REC"/>
    <property type="match status" value="1"/>
</dbReference>
<organism evidence="6 7">
    <name type="scientific">Nocardioides ginsengisoli</name>
    <dbReference type="NCBI Taxonomy" id="363868"/>
    <lineage>
        <taxon>Bacteria</taxon>
        <taxon>Bacillati</taxon>
        <taxon>Actinomycetota</taxon>
        <taxon>Actinomycetes</taxon>
        <taxon>Propionibacteriales</taxon>
        <taxon>Nocardioidaceae</taxon>
        <taxon>Nocardioides</taxon>
    </lineage>
</organism>
<dbReference type="InterPro" id="IPR039420">
    <property type="entry name" value="WalR-like"/>
</dbReference>
<accession>A0ABW3VYT7</accession>
<dbReference type="SUPFAM" id="SSF46894">
    <property type="entry name" value="C-terminal effector domain of the bipartite response regulators"/>
    <property type="match status" value="1"/>
</dbReference>
<evidence type="ECO:0000256" key="3">
    <source>
        <dbReference type="SAM" id="MobiDB-lite"/>
    </source>
</evidence>
<evidence type="ECO:0000313" key="7">
    <source>
        <dbReference type="Proteomes" id="UP001597229"/>
    </source>
</evidence>
<dbReference type="PROSITE" id="PS50043">
    <property type="entry name" value="HTH_LUXR_2"/>
    <property type="match status" value="1"/>
</dbReference>
<dbReference type="InterPro" id="IPR016032">
    <property type="entry name" value="Sig_transdc_resp-reg_C-effctor"/>
</dbReference>
<dbReference type="PROSITE" id="PS50110">
    <property type="entry name" value="RESPONSE_REGULATORY"/>
    <property type="match status" value="1"/>
</dbReference>
<keyword evidence="1" id="KW-0238">DNA-binding</keyword>
<sequence>MNQQIRPARVTIVDHHVLFAESVALTLEADGYVVKRLDMTTPPATLASVLAVTLRTVPRIVLLDLDLGRVGDGTRLVAPLTAAGASVIGLTATVDLADWGECLHRGAKAVVSKGSALGEVMTTLRDVRDGRPVVLPEERRRLIELAMGERKNDREIHARIESLTRREKETLGALMGGAQVCDIATARFVSSATVRTQVKSILAKLRVDSQLAAVGAAYRVGWRPPATETSPRSLRPGVGRAPGGTGAGRSRR</sequence>
<proteinExistence type="predicted"/>
<protein>
    <submittedName>
        <fullName evidence="6">LuxR C-terminal-related transcriptional regulator</fullName>
    </submittedName>
</protein>
<dbReference type="PRINTS" id="PR00038">
    <property type="entry name" value="HTHLUXR"/>
</dbReference>
<evidence type="ECO:0000313" key="6">
    <source>
        <dbReference type="EMBL" id="MFD1247352.1"/>
    </source>
</evidence>
<name>A0ABW3VYT7_9ACTN</name>
<evidence type="ECO:0000256" key="2">
    <source>
        <dbReference type="PROSITE-ProRule" id="PRU00169"/>
    </source>
</evidence>
<dbReference type="Proteomes" id="UP001597229">
    <property type="component" value="Unassembled WGS sequence"/>
</dbReference>
<dbReference type="SUPFAM" id="SSF52172">
    <property type="entry name" value="CheY-like"/>
    <property type="match status" value="1"/>
</dbReference>
<dbReference type="InterPro" id="IPR011006">
    <property type="entry name" value="CheY-like_superfamily"/>
</dbReference>
<gene>
    <name evidence="6" type="ORF">ACFQ3F_06090</name>
</gene>
<evidence type="ECO:0000256" key="1">
    <source>
        <dbReference type="ARBA" id="ARBA00023125"/>
    </source>
</evidence>
<dbReference type="EMBL" id="JBHTLX010000008">
    <property type="protein sequence ID" value="MFD1247352.1"/>
    <property type="molecule type" value="Genomic_DNA"/>
</dbReference>
<keyword evidence="7" id="KW-1185">Reference proteome</keyword>
<comment type="caution">
    <text evidence="6">The sequence shown here is derived from an EMBL/GenBank/DDBJ whole genome shotgun (WGS) entry which is preliminary data.</text>
</comment>
<dbReference type="PANTHER" id="PTHR43214">
    <property type="entry name" value="TWO-COMPONENT RESPONSE REGULATOR"/>
    <property type="match status" value="1"/>
</dbReference>
<dbReference type="InterPro" id="IPR001789">
    <property type="entry name" value="Sig_transdc_resp-reg_receiver"/>
</dbReference>
<feature type="compositionally biased region" description="Gly residues" evidence="3">
    <location>
        <begin position="240"/>
        <end position="252"/>
    </location>
</feature>
<dbReference type="SMART" id="SM00421">
    <property type="entry name" value="HTH_LUXR"/>
    <property type="match status" value="1"/>
</dbReference>
<reference evidence="7" key="1">
    <citation type="journal article" date="2019" name="Int. J. Syst. Evol. Microbiol.">
        <title>The Global Catalogue of Microorganisms (GCM) 10K type strain sequencing project: providing services to taxonomists for standard genome sequencing and annotation.</title>
        <authorList>
            <consortium name="The Broad Institute Genomics Platform"/>
            <consortium name="The Broad Institute Genome Sequencing Center for Infectious Disease"/>
            <person name="Wu L."/>
            <person name="Ma J."/>
        </authorList>
    </citation>
    <scope>NUCLEOTIDE SEQUENCE [LARGE SCALE GENOMIC DNA]</scope>
    <source>
        <strain evidence="7">CCUG 52478</strain>
    </source>
</reference>
<evidence type="ECO:0000259" key="5">
    <source>
        <dbReference type="PROSITE" id="PS50110"/>
    </source>
</evidence>
<dbReference type="InterPro" id="IPR000792">
    <property type="entry name" value="Tscrpt_reg_LuxR_C"/>
</dbReference>
<dbReference type="Pfam" id="PF00196">
    <property type="entry name" value="GerE"/>
    <property type="match status" value="1"/>
</dbReference>
<keyword evidence="2" id="KW-0597">Phosphoprotein</keyword>
<dbReference type="Gene3D" id="3.40.50.2300">
    <property type="match status" value="1"/>
</dbReference>
<feature type="modified residue" description="4-aspartylphosphate" evidence="2">
    <location>
        <position position="64"/>
    </location>
</feature>
<evidence type="ECO:0000259" key="4">
    <source>
        <dbReference type="PROSITE" id="PS50043"/>
    </source>
</evidence>
<dbReference type="RefSeq" id="WP_367921413.1">
    <property type="nucleotide sequence ID" value="NZ_BAABAC010000042.1"/>
</dbReference>
<feature type="domain" description="HTH luxR-type" evidence="4">
    <location>
        <begin position="156"/>
        <end position="221"/>
    </location>
</feature>
<dbReference type="Pfam" id="PF00072">
    <property type="entry name" value="Response_reg"/>
    <property type="match status" value="1"/>
</dbReference>
<feature type="region of interest" description="Disordered" evidence="3">
    <location>
        <begin position="223"/>
        <end position="252"/>
    </location>
</feature>